<dbReference type="Gene3D" id="3.90.105.10">
    <property type="entry name" value="Molybdopterin biosynthesis moea protein, domain 2"/>
    <property type="match status" value="1"/>
</dbReference>
<sequence>MALMPVKDARQRLLAGVAPAEVETVLLDQATGRTLATDLAAKRSQPPFPASAMDGYAVRAADLTDLSATLTVIGEASAGHGFTGSLGPLQAVRIFTGAPMPDGADTVLIQENAERQGDKVVALQGEPKGRFVRPLGLDFLEGEVLLKAGRLLDERALSLAAAMNHASVPARRKPKIAILATGDELVAPGKEPGSDQIVASNAIGLAAIVRMAGGEPVDLGIAPDDLPEIRRRIGWASDADVVTLLGGASVGEHDFTQQALVAEGFELDFWKIAMRPGKPLMSGRMDGRVALGLPGNPVASLVCARLFLLPLIKTLLGQADVEPESEAAILGADLAANDQREDYLRARLERRGDAWIAKPFETQDSSMLALMSAADCLVIREAHAPAAKAGDVCRIIRF</sequence>
<dbReference type="Pfam" id="PF03453">
    <property type="entry name" value="MoeA_N"/>
    <property type="match status" value="1"/>
</dbReference>
<comment type="catalytic activity">
    <reaction evidence="10">
        <text>adenylyl-molybdopterin + molybdate = Mo-molybdopterin + AMP + H(+)</text>
        <dbReference type="Rhea" id="RHEA:35047"/>
        <dbReference type="ChEBI" id="CHEBI:15378"/>
        <dbReference type="ChEBI" id="CHEBI:36264"/>
        <dbReference type="ChEBI" id="CHEBI:62727"/>
        <dbReference type="ChEBI" id="CHEBI:71302"/>
        <dbReference type="ChEBI" id="CHEBI:456215"/>
        <dbReference type="EC" id="2.10.1.1"/>
    </reaction>
</comment>
<evidence type="ECO:0000256" key="5">
    <source>
        <dbReference type="ARBA" id="ARBA00022505"/>
    </source>
</evidence>
<dbReference type="RefSeq" id="WP_099555622.1">
    <property type="nucleotide sequence ID" value="NZ_LT960614.1"/>
</dbReference>
<dbReference type="SUPFAM" id="SSF53218">
    <property type="entry name" value="Molybdenum cofactor biosynthesis proteins"/>
    <property type="match status" value="1"/>
</dbReference>
<dbReference type="CDD" id="cd00887">
    <property type="entry name" value="MoeA"/>
    <property type="match status" value="1"/>
</dbReference>
<dbReference type="Proteomes" id="UP000223606">
    <property type="component" value="Chromosome 1"/>
</dbReference>
<dbReference type="Pfam" id="PF03454">
    <property type="entry name" value="MoeA_C"/>
    <property type="match status" value="1"/>
</dbReference>
<evidence type="ECO:0000256" key="10">
    <source>
        <dbReference type="ARBA" id="ARBA00047317"/>
    </source>
</evidence>
<comment type="cofactor">
    <cofactor evidence="1 11">
        <name>Mg(2+)</name>
        <dbReference type="ChEBI" id="CHEBI:18420"/>
    </cofactor>
</comment>
<comment type="similarity">
    <text evidence="4 11">Belongs to the MoeA family.</text>
</comment>
<keyword evidence="14" id="KW-1185">Reference proteome</keyword>
<dbReference type="AlphaFoldDB" id="A0A2C9D495"/>
<evidence type="ECO:0000256" key="3">
    <source>
        <dbReference type="ARBA" id="ARBA00005046"/>
    </source>
</evidence>
<feature type="domain" description="MoaB/Mog" evidence="12">
    <location>
        <begin position="177"/>
        <end position="314"/>
    </location>
</feature>
<dbReference type="KEGG" id="hdi:HDIA_1512"/>
<accession>A0A2C9D495</accession>
<dbReference type="InterPro" id="IPR036425">
    <property type="entry name" value="MoaB/Mog-like_dom_sf"/>
</dbReference>
<dbReference type="GO" id="GO:0006777">
    <property type="term" value="P:Mo-molybdopterin cofactor biosynthetic process"/>
    <property type="evidence" value="ECO:0007669"/>
    <property type="project" value="UniProtKB-UniRule"/>
</dbReference>
<evidence type="ECO:0000256" key="11">
    <source>
        <dbReference type="RuleBase" id="RU365090"/>
    </source>
</evidence>
<dbReference type="InterPro" id="IPR036135">
    <property type="entry name" value="MoeA_linker/N_sf"/>
</dbReference>
<dbReference type="NCBIfam" id="NF045515">
    <property type="entry name" value="Glp_gephyrin"/>
    <property type="match status" value="1"/>
</dbReference>
<keyword evidence="6 11" id="KW-0808">Transferase</keyword>
<keyword evidence="7 11" id="KW-0479">Metal-binding</keyword>
<proteinExistence type="inferred from homology"/>
<dbReference type="GO" id="GO:0061599">
    <property type="term" value="F:molybdopterin molybdotransferase activity"/>
    <property type="evidence" value="ECO:0007669"/>
    <property type="project" value="UniProtKB-UniRule"/>
</dbReference>
<dbReference type="InterPro" id="IPR036688">
    <property type="entry name" value="MoeA_C_domain_IV_sf"/>
</dbReference>
<dbReference type="Gene3D" id="3.40.980.10">
    <property type="entry name" value="MoaB/Mog-like domain"/>
    <property type="match status" value="1"/>
</dbReference>
<keyword evidence="5 11" id="KW-0500">Molybdenum</keyword>
<dbReference type="GO" id="GO:0046872">
    <property type="term" value="F:metal ion binding"/>
    <property type="evidence" value="ECO:0007669"/>
    <property type="project" value="UniProtKB-UniRule"/>
</dbReference>
<comment type="function">
    <text evidence="2 11">Catalyzes the insertion of molybdate into adenylated molybdopterin with the concomitant release of AMP.</text>
</comment>
<dbReference type="EMBL" id="LT960614">
    <property type="protein sequence ID" value="SON55053.1"/>
    <property type="molecule type" value="Genomic_DNA"/>
</dbReference>
<dbReference type="InterPro" id="IPR005110">
    <property type="entry name" value="MoeA_linker/N"/>
</dbReference>
<evidence type="ECO:0000256" key="2">
    <source>
        <dbReference type="ARBA" id="ARBA00002901"/>
    </source>
</evidence>
<reference evidence="14" key="1">
    <citation type="submission" date="2017-09" db="EMBL/GenBank/DDBJ databases">
        <title>Genome sequence of Nannocystis excedens DSM 71.</title>
        <authorList>
            <person name="Blom J."/>
        </authorList>
    </citation>
    <scope>NUCLEOTIDE SEQUENCE [LARGE SCALE GENOMIC DNA]</scope>
    <source>
        <strain evidence="14">type strain: E19</strain>
    </source>
</reference>
<evidence type="ECO:0000256" key="1">
    <source>
        <dbReference type="ARBA" id="ARBA00001946"/>
    </source>
</evidence>
<evidence type="ECO:0000256" key="6">
    <source>
        <dbReference type="ARBA" id="ARBA00022679"/>
    </source>
</evidence>
<evidence type="ECO:0000313" key="14">
    <source>
        <dbReference type="Proteomes" id="UP000223606"/>
    </source>
</evidence>
<dbReference type="GO" id="GO:0005829">
    <property type="term" value="C:cytosol"/>
    <property type="evidence" value="ECO:0007669"/>
    <property type="project" value="TreeGrafter"/>
</dbReference>
<evidence type="ECO:0000256" key="4">
    <source>
        <dbReference type="ARBA" id="ARBA00010763"/>
    </source>
</evidence>
<keyword evidence="9 11" id="KW-0501">Molybdenum cofactor biosynthesis</keyword>
<dbReference type="SMART" id="SM00852">
    <property type="entry name" value="MoCF_biosynth"/>
    <property type="match status" value="1"/>
</dbReference>
<dbReference type="InterPro" id="IPR005111">
    <property type="entry name" value="MoeA_C_domain_IV"/>
</dbReference>
<dbReference type="InterPro" id="IPR038987">
    <property type="entry name" value="MoeA-like"/>
</dbReference>
<comment type="pathway">
    <text evidence="3 11">Cofactor biosynthesis; molybdopterin biosynthesis.</text>
</comment>
<dbReference type="FunFam" id="3.40.980.10:FF:000004">
    <property type="entry name" value="Molybdopterin molybdenumtransferase"/>
    <property type="match status" value="1"/>
</dbReference>
<evidence type="ECO:0000256" key="7">
    <source>
        <dbReference type="ARBA" id="ARBA00022723"/>
    </source>
</evidence>
<dbReference type="UniPathway" id="UPA00344"/>
<evidence type="ECO:0000313" key="13">
    <source>
        <dbReference type="EMBL" id="SON55053.1"/>
    </source>
</evidence>
<dbReference type="EC" id="2.10.1.1" evidence="11"/>
<evidence type="ECO:0000256" key="9">
    <source>
        <dbReference type="ARBA" id="ARBA00023150"/>
    </source>
</evidence>
<dbReference type="SUPFAM" id="SSF63882">
    <property type="entry name" value="MoeA N-terminal region -like"/>
    <property type="match status" value="1"/>
</dbReference>
<dbReference type="PANTHER" id="PTHR10192">
    <property type="entry name" value="MOLYBDOPTERIN BIOSYNTHESIS PROTEIN"/>
    <property type="match status" value="1"/>
</dbReference>
<dbReference type="Gene3D" id="2.40.340.10">
    <property type="entry name" value="MoeA, C-terminal, domain IV"/>
    <property type="match status" value="1"/>
</dbReference>
<gene>
    <name evidence="13" type="primary">moeA_1</name>
    <name evidence="13" type="ORF">HDIA_1512</name>
</gene>
<protein>
    <recommendedName>
        <fullName evidence="11">Molybdopterin molybdenumtransferase</fullName>
        <ecNumber evidence="11">2.10.1.1</ecNumber>
    </recommendedName>
</protein>
<evidence type="ECO:0000259" key="12">
    <source>
        <dbReference type="SMART" id="SM00852"/>
    </source>
</evidence>
<dbReference type="OrthoDB" id="9804758at2"/>
<organism evidence="13 14">
    <name type="scientific">Hartmannibacter diazotrophicus</name>
    <dbReference type="NCBI Taxonomy" id="1482074"/>
    <lineage>
        <taxon>Bacteria</taxon>
        <taxon>Pseudomonadati</taxon>
        <taxon>Pseudomonadota</taxon>
        <taxon>Alphaproteobacteria</taxon>
        <taxon>Hyphomicrobiales</taxon>
        <taxon>Pleomorphomonadaceae</taxon>
        <taxon>Hartmannibacter</taxon>
    </lineage>
</organism>
<keyword evidence="8 11" id="KW-0460">Magnesium</keyword>
<dbReference type="Gene3D" id="2.170.190.11">
    <property type="entry name" value="Molybdopterin biosynthesis moea protein, domain 3"/>
    <property type="match status" value="1"/>
</dbReference>
<dbReference type="PANTHER" id="PTHR10192:SF5">
    <property type="entry name" value="GEPHYRIN"/>
    <property type="match status" value="1"/>
</dbReference>
<dbReference type="Pfam" id="PF00994">
    <property type="entry name" value="MoCF_biosynth"/>
    <property type="match status" value="1"/>
</dbReference>
<dbReference type="InterPro" id="IPR001453">
    <property type="entry name" value="MoaB/Mog_dom"/>
</dbReference>
<dbReference type="SUPFAM" id="SSF63867">
    <property type="entry name" value="MoeA C-terminal domain-like"/>
    <property type="match status" value="1"/>
</dbReference>
<evidence type="ECO:0000256" key="8">
    <source>
        <dbReference type="ARBA" id="ARBA00022842"/>
    </source>
</evidence>
<name>A0A2C9D495_9HYPH</name>